<reference evidence="1 2" key="1">
    <citation type="journal article" date="2014" name="PLoS Genet.">
        <title>Phylogenetically driven sequencing of extremely halophilic archaea reveals strategies for static and dynamic osmo-response.</title>
        <authorList>
            <person name="Becker E.A."/>
            <person name="Seitzer P.M."/>
            <person name="Tritt A."/>
            <person name="Larsen D."/>
            <person name="Krusor M."/>
            <person name="Yao A.I."/>
            <person name="Wu D."/>
            <person name="Madern D."/>
            <person name="Eisen J.A."/>
            <person name="Darling A.E."/>
            <person name="Facciotti M.T."/>
        </authorList>
    </citation>
    <scope>NUCLEOTIDE SEQUENCE [LARGE SCALE GENOMIC DNA]</scope>
    <source>
        <strain evidence="1 2">JCM 13916</strain>
    </source>
</reference>
<dbReference type="InterPro" id="IPR027417">
    <property type="entry name" value="P-loop_NTPase"/>
</dbReference>
<evidence type="ECO:0000313" key="1">
    <source>
        <dbReference type="EMBL" id="EMA71053.1"/>
    </source>
</evidence>
<dbReference type="Gene3D" id="3.40.50.300">
    <property type="entry name" value="P-loop containing nucleotide triphosphate hydrolases"/>
    <property type="match status" value="1"/>
</dbReference>
<organism evidence="1 2">
    <name type="scientific">Halorubrum distributum JCM 13916</name>
    <dbReference type="NCBI Taxonomy" id="1230455"/>
    <lineage>
        <taxon>Archaea</taxon>
        <taxon>Methanobacteriati</taxon>
        <taxon>Methanobacteriota</taxon>
        <taxon>Stenosarchaea group</taxon>
        <taxon>Halobacteria</taxon>
        <taxon>Halobacteriales</taxon>
        <taxon>Haloferacaceae</taxon>
        <taxon>Halorubrum</taxon>
        <taxon>Halorubrum distributum group</taxon>
    </lineage>
</organism>
<sequence>MLPPVFGAVVRSLVGGLRFERASRFPERGLGTGNAFDELYQQFDRIGGTHLIVCDEIDHLEDANTLLYELPRASERSHLSIDEVRIVALSSLRFFVTLLSVSRGSRHGC</sequence>
<dbReference type="STRING" id="1230455.C462_08035"/>
<accession>M0PMC1</accession>
<name>M0PMC1_9EURY</name>
<dbReference type="AlphaFoldDB" id="M0PMC1"/>
<protein>
    <submittedName>
        <fullName evidence="1">Orc1/cdc6 family replication initiation protein</fullName>
    </submittedName>
</protein>
<dbReference type="Proteomes" id="UP000011528">
    <property type="component" value="Unassembled WGS sequence"/>
</dbReference>
<dbReference type="EMBL" id="AOJJ01000057">
    <property type="protein sequence ID" value="EMA71053.1"/>
    <property type="molecule type" value="Genomic_DNA"/>
</dbReference>
<proteinExistence type="predicted"/>
<dbReference type="PATRIC" id="fig|1230455.3.peg.1543"/>
<comment type="caution">
    <text evidence="1">The sequence shown here is derived from an EMBL/GenBank/DDBJ whole genome shotgun (WGS) entry which is preliminary data.</text>
</comment>
<evidence type="ECO:0000313" key="2">
    <source>
        <dbReference type="Proteomes" id="UP000011528"/>
    </source>
</evidence>
<gene>
    <name evidence="1" type="ORF">C462_08035</name>
</gene>